<reference evidence="2 3" key="1">
    <citation type="journal article" date="2015" name="Nature">
        <title>rRNA introns, odd ribosomes, and small enigmatic genomes across a large radiation of phyla.</title>
        <authorList>
            <person name="Brown C.T."/>
            <person name="Hug L.A."/>
            <person name="Thomas B.C."/>
            <person name="Sharon I."/>
            <person name="Castelle C.J."/>
            <person name="Singh A."/>
            <person name="Wilkins M.J."/>
            <person name="Williams K.H."/>
            <person name="Banfield J.F."/>
        </authorList>
    </citation>
    <scope>NUCLEOTIDE SEQUENCE [LARGE SCALE GENOMIC DNA]</scope>
</reference>
<dbReference type="Proteomes" id="UP000034665">
    <property type="component" value="Unassembled WGS sequence"/>
</dbReference>
<feature type="transmembrane region" description="Helical" evidence="1">
    <location>
        <begin position="193"/>
        <end position="211"/>
    </location>
</feature>
<dbReference type="STRING" id="1619013.UT41_C0004G0009"/>
<keyword evidence="1" id="KW-0812">Transmembrane</keyword>
<feature type="transmembrane region" description="Helical" evidence="1">
    <location>
        <begin position="21"/>
        <end position="38"/>
    </location>
</feature>
<feature type="transmembrane region" description="Helical" evidence="1">
    <location>
        <begin position="81"/>
        <end position="108"/>
    </location>
</feature>
<feature type="transmembrane region" description="Helical" evidence="1">
    <location>
        <begin position="639"/>
        <end position="659"/>
    </location>
</feature>
<gene>
    <name evidence="2" type="ORF">UT41_C0004G0009</name>
</gene>
<sequence length="664" mass="76069">MKLIKEIKVIKVILNDYKFHFFWAALILLAASKLILVANNEILALYAPHDELWHISAASRAFWFAKEYTQMTFIQYPVYPLFIFITHFFGIPLRVIIEIFYILSAFLLSLSLIKAGLNRFLGIICFALIIFQPITFYLFDHTLAETLYAPLLLLSVASFIQLWINREENRSLLFSFSTGVFFALLWLTRKESALIAMFLFFVALAILATSFKNKHFLKNTFTVLKRTTIIPLAIIFLFYIIICSANYQTFGLFAPSELDASGYKSAYNALQRIQTSKSTQYVPVSSEAREIAYSVSPSFQKVRPFLEDKNNFAFFWTKKSQGIDNEMAAGWFYWMLRDATYAAGFKDATSADTFYKQVASEINSAIKENKIKSRFVLIDFIDPDFYKYLPQFPTSFTRISQLIFTTEQPPAVSDNPDLTSNVKDLFDEMANRRTIATKSNNDQTSLKGWAFQDDERLISVGLTNALGELLTSNSDFASRQDVQEFYAKDGVITPLNSGFDISYTGDKTLIRNGLLEFVTDKNTFKIPIDSLKKNKLTKIETNGSTLMLSIENKSFPKLNLFEKITIKIKQCIWSIYGEITKLLSFTALLALVFSTIKMRKLKIDNITMIIVFLSFIIITRILLFSLLDTASWDGAQPRYIFPIMPLYAAVLLLVINKILPKRNF</sequence>
<evidence type="ECO:0000313" key="2">
    <source>
        <dbReference type="EMBL" id="KKR12042.1"/>
    </source>
</evidence>
<evidence type="ECO:0000256" key="1">
    <source>
        <dbReference type="SAM" id="Phobius"/>
    </source>
</evidence>
<organism evidence="2 3">
    <name type="scientific">Candidatus Wolfebacteria bacterium GW2011_GWC2_39_22</name>
    <dbReference type="NCBI Taxonomy" id="1619013"/>
    <lineage>
        <taxon>Bacteria</taxon>
        <taxon>Candidatus Wolfeibacteriota</taxon>
    </lineage>
</organism>
<comment type="caution">
    <text evidence="2">The sequence shown here is derived from an EMBL/GenBank/DDBJ whole genome shotgun (WGS) entry which is preliminary data.</text>
</comment>
<feature type="transmembrane region" description="Helical" evidence="1">
    <location>
        <begin position="145"/>
        <end position="164"/>
    </location>
</feature>
<feature type="transmembrane region" description="Helical" evidence="1">
    <location>
        <begin position="606"/>
        <end position="627"/>
    </location>
</feature>
<keyword evidence="1" id="KW-1133">Transmembrane helix</keyword>
<keyword evidence="1" id="KW-0472">Membrane</keyword>
<evidence type="ECO:0000313" key="3">
    <source>
        <dbReference type="Proteomes" id="UP000034665"/>
    </source>
</evidence>
<name>A0A0G0REF6_9BACT</name>
<feature type="transmembrane region" description="Helical" evidence="1">
    <location>
        <begin position="120"/>
        <end position="139"/>
    </location>
</feature>
<protein>
    <recommendedName>
        <fullName evidence="4">Glycosyltransferase RgtA/B/C/D-like domain-containing protein</fullName>
    </recommendedName>
</protein>
<feature type="transmembrane region" description="Helical" evidence="1">
    <location>
        <begin position="171"/>
        <end position="187"/>
    </location>
</feature>
<feature type="transmembrane region" description="Helical" evidence="1">
    <location>
        <begin position="573"/>
        <end position="594"/>
    </location>
</feature>
<dbReference type="EMBL" id="LBWR01000004">
    <property type="protein sequence ID" value="KKR12042.1"/>
    <property type="molecule type" value="Genomic_DNA"/>
</dbReference>
<dbReference type="AlphaFoldDB" id="A0A0G0REF6"/>
<evidence type="ECO:0008006" key="4">
    <source>
        <dbReference type="Google" id="ProtNLM"/>
    </source>
</evidence>
<accession>A0A0G0REF6</accession>
<proteinExistence type="predicted"/>